<accession>A0A0L0NCS1</accession>
<organism evidence="2 3">
    <name type="scientific">Tolypocladium ophioglossoides (strain CBS 100239)</name>
    <name type="common">Snaketongue truffleclub</name>
    <name type="synonym">Elaphocordyceps ophioglossoides</name>
    <dbReference type="NCBI Taxonomy" id="1163406"/>
    <lineage>
        <taxon>Eukaryota</taxon>
        <taxon>Fungi</taxon>
        <taxon>Dikarya</taxon>
        <taxon>Ascomycota</taxon>
        <taxon>Pezizomycotina</taxon>
        <taxon>Sordariomycetes</taxon>
        <taxon>Hypocreomycetidae</taxon>
        <taxon>Hypocreales</taxon>
        <taxon>Ophiocordycipitaceae</taxon>
        <taxon>Tolypocladium</taxon>
    </lineage>
</organism>
<dbReference type="Pfam" id="PF08646">
    <property type="entry name" value="Rep_fac-A_C"/>
    <property type="match status" value="1"/>
</dbReference>
<gene>
    <name evidence="2" type="ORF">TOPH_03610</name>
</gene>
<dbReference type="STRING" id="1163406.A0A0L0NCS1"/>
<protein>
    <recommendedName>
        <fullName evidence="1">Replication factor A C-terminal domain-containing protein</fullName>
    </recommendedName>
</protein>
<name>A0A0L0NCS1_TOLOC</name>
<dbReference type="Gene3D" id="2.40.50.140">
    <property type="entry name" value="Nucleic acid-binding proteins"/>
    <property type="match status" value="1"/>
</dbReference>
<evidence type="ECO:0000313" key="2">
    <source>
        <dbReference type="EMBL" id="KND91530.1"/>
    </source>
</evidence>
<dbReference type="OrthoDB" id="1751331at2759"/>
<proteinExistence type="predicted"/>
<evidence type="ECO:0000313" key="3">
    <source>
        <dbReference type="Proteomes" id="UP000036947"/>
    </source>
</evidence>
<dbReference type="InterPro" id="IPR012340">
    <property type="entry name" value="NA-bd_OB-fold"/>
</dbReference>
<dbReference type="SUPFAM" id="SSF50249">
    <property type="entry name" value="Nucleic acid-binding proteins"/>
    <property type="match status" value="1"/>
</dbReference>
<dbReference type="EMBL" id="LFRF01000008">
    <property type="protein sequence ID" value="KND91530.1"/>
    <property type="molecule type" value="Genomic_DNA"/>
</dbReference>
<dbReference type="Proteomes" id="UP000036947">
    <property type="component" value="Unassembled WGS sequence"/>
</dbReference>
<comment type="caution">
    <text evidence="2">The sequence shown here is derived from an EMBL/GenBank/DDBJ whole genome shotgun (WGS) entry which is preliminary data.</text>
</comment>
<sequence>MATFEEVNCKKLNFRCRAKMDNYGDAQRVRYQVMNASFLDFKSEGNKLAEMIKQYDINS</sequence>
<dbReference type="InterPro" id="IPR013955">
    <property type="entry name" value="Rep_factor-A_C"/>
</dbReference>
<evidence type="ECO:0000259" key="1">
    <source>
        <dbReference type="Pfam" id="PF08646"/>
    </source>
</evidence>
<reference evidence="2 3" key="1">
    <citation type="journal article" date="2015" name="BMC Genomics">
        <title>The genome of the truffle-parasite Tolypocladium ophioglossoides and the evolution of antifungal peptaibiotics.</title>
        <authorList>
            <person name="Quandt C.A."/>
            <person name="Bushley K.E."/>
            <person name="Spatafora J.W."/>
        </authorList>
    </citation>
    <scope>NUCLEOTIDE SEQUENCE [LARGE SCALE GENOMIC DNA]</scope>
    <source>
        <strain evidence="2 3">CBS 100239</strain>
    </source>
</reference>
<dbReference type="AlphaFoldDB" id="A0A0L0NCS1"/>
<keyword evidence="3" id="KW-1185">Reference proteome</keyword>
<feature type="domain" description="Replication factor A C-terminal" evidence="1">
    <location>
        <begin position="2"/>
        <end position="48"/>
    </location>
</feature>